<organism evidence="1 2">
    <name type="scientific">Paenibacillus silvae</name>
    <dbReference type="NCBI Taxonomy" id="1325358"/>
    <lineage>
        <taxon>Bacteria</taxon>
        <taxon>Bacillati</taxon>
        <taxon>Bacillota</taxon>
        <taxon>Bacilli</taxon>
        <taxon>Bacillales</taxon>
        <taxon>Paenibacillaceae</taxon>
        <taxon>Paenibacillus</taxon>
    </lineage>
</organism>
<evidence type="ECO:0000313" key="2">
    <source>
        <dbReference type="Proteomes" id="UP000249204"/>
    </source>
</evidence>
<dbReference type="EMBL" id="QKWW01000022">
    <property type="protein sequence ID" value="PZT56202.1"/>
    <property type="molecule type" value="Genomic_DNA"/>
</dbReference>
<dbReference type="Proteomes" id="UP000249204">
    <property type="component" value="Unassembled WGS sequence"/>
</dbReference>
<dbReference type="RefSeq" id="WP_111269701.1">
    <property type="nucleotide sequence ID" value="NZ_QKWW01000022.1"/>
</dbReference>
<accession>A0A2W6NJW3</accession>
<gene>
    <name evidence="1" type="ORF">DN757_07785</name>
</gene>
<evidence type="ECO:0000313" key="1">
    <source>
        <dbReference type="EMBL" id="PZT56202.1"/>
    </source>
</evidence>
<sequence length="169" mass="19433">MLEIQLAKSKMENEEGMNHLWIRLVQGEQRQASEVQIQLPEGIYRSQNLNGLTENERGHIVVDAPDQDVLLEIYTQTAVPCGEMTIVVILHTAETMIRKDITIQVVEEEEMHTAEMNEHVVERIKTLRPPSSASNQDNDGSTIIYIQPKKLEKSTSEYSHLEKNYRVDY</sequence>
<protein>
    <submittedName>
        <fullName evidence="1">Uncharacterized protein</fullName>
    </submittedName>
</protein>
<reference evidence="1 2" key="1">
    <citation type="submission" date="2018-06" db="EMBL/GenBank/DDBJ databases">
        <title>Isolation of heavy metals resistant Paenibacillus silvae NC2 from Gold-Copper mine in ZiJin, China.</title>
        <authorList>
            <person name="Xu J."/>
            <person name="Mazhar H.S."/>
            <person name="Rensing C."/>
        </authorList>
    </citation>
    <scope>NUCLEOTIDE SEQUENCE [LARGE SCALE GENOMIC DNA]</scope>
    <source>
        <strain evidence="1 2">NC2</strain>
    </source>
</reference>
<proteinExistence type="predicted"/>
<name>A0A2W6NJW3_9BACL</name>
<dbReference type="AlphaFoldDB" id="A0A2W6NJW3"/>
<comment type="caution">
    <text evidence="1">The sequence shown here is derived from an EMBL/GenBank/DDBJ whole genome shotgun (WGS) entry which is preliminary data.</text>
</comment>